<sequence>MISRVLLLLLLVAGPVQAQTAADTARQAAAQLTEAAIGLEQALTARDRVEALTAVIRAYEGGLSALRDGLRQVAIRERALTADLRAREAEVAHLIATLQSMEREPGPLLLLHPSGPLGTARSSMILSDFVPALTARAEALRRDLSDLRDLRALEQSAADSLVQGLGGVQDARVALSEAIADRTDPPPRMAEDAARIAALLGRIDTLEAFSEGLGVLPPVETVADLSLPLPLPVAGRLLRAAGEPDAAGIARPGLVLATDPAAIVTAPASGTVRYAGPLLDYGNVIILEPRPGTLLVFAGLSRVYARLSEIVTQGAPLGLMGGGSPGNADFLQDSVAGGGASRSETLYIEVRQGGMPTDPATWFATD</sequence>
<dbReference type="Pfam" id="PF01551">
    <property type="entry name" value="Peptidase_M23"/>
    <property type="match status" value="1"/>
</dbReference>
<accession>A0A1H7GEE5</accession>
<dbReference type="Proteomes" id="UP000199283">
    <property type="component" value="Unassembled WGS sequence"/>
</dbReference>
<dbReference type="OrthoDB" id="9809144at2"/>
<dbReference type="GO" id="GO:0006508">
    <property type="term" value="P:proteolysis"/>
    <property type="evidence" value="ECO:0007669"/>
    <property type="project" value="UniProtKB-KW"/>
</dbReference>
<evidence type="ECO:0000256" key="4">
    <source>
        <dbReference type="ARBA" id="ARBA00022801"/>
    </source>
</evidence>
<dbReference type="PANTHER" id="PTHR21666">
    <property type="entry name" value="PEPTIDASE-RELATED"/>
    <property type="match status" value="1"/>
</dbReference>
<dbReference type="GO" id="GO:0046872">
    <property type="term" value="F:metal ion binding"/>
    <property type="evidence" value="ECO:0007669"/>
    <property type="project" value="UniProtKB-KW"/>
</dbReference>
<evidence type="ECO:0000256" key="3">
    <source>
        <dbReference type="ARBA" id="ARBA00022723"/>
    </source>
</evidence>
<evidence type="ECO:0000256" key="2">
    <source>
        <dbReference type="ARBA" id="ARBA00022670"/>
    </source>
</evidence>
<protein>
    <submittedName>
        <fullName evidence="9">Septal ring factor EnvC, activator of murein hydrolases AmiA and AmiB</fullName>
    </submittedName>
</protein>
<evidence type="ECO:0000256" key="6">
    <source>
        <dbReference type="ARBA" id="ARBA00023049"/>
    </source>
</evidence>
<dbReference type="SUPFAM" id="SSF51261">
    <property type="entry name" value="Duplicated hybrid motif"/>
    <property type="match status" value="1"/>
</dbReference>
<dbReference type="CDD" id="cd12797">
    <property type="entry name" value="M23_peptidase"/>
    <property type="match status" value="1"/>
</dbReference>
<organism evidence="9 10">
    <name type="scientific">Jannaschia helgolandensis</name>
    <dbReference type="NCBI Taxonomy" id="188906"/>
    <lineage>
        <taxon>Bacteria</taxon>
        <taxon>Pseudomonadati</taxon>
        <taxon>Pseudomonadota</taxon>
        <taxon>Alphaproteobacteria</taxon>
        <taxon>Rhodobacterales</taxon>
        <taxon>Roseobacteraceae</taxon>
        <taxon>Jannaschia</taxon>
    </lineage>
</organism>
<keyword evidence="10" id="KW-1185">Reference proteome</keyword>
<feature type="chain" id="PRO_5011508361" evidence="7">
    <location>
        <begin position="19"/>
        <end position="366"/>
    </location>
</feature>
<feature type="signal peptide" evidence="7">
    <location>
        <begin position="1"/>
        <end position="18"/>
    </location>
</feature>
<evidence type="ECO:0000256" key="7">
    <source>
        <dbReference type="SAM" id="SignalP"/>
    </source>
</evidence>
<evidence type="ECO:0000259" key="8">
    <source>
        <dbReference type="Pfam" id="PF01551"/>
    </source>
</evidence>
<evidence type="ECO:0000313" key="10">
    <source>
        <dbReference type="Proteomes" id="UP000199283"/>
    </source>
</evidence>
<feature type="domain" description="M23ase beta-sheet core" evidence="8">
    <location>
        <begin position="253"/>
        <end position="359"/>
    </location>
</feature>
<dbReference type="STRING" id="188906.SAMN04488526_0388"/>
<name>A0A1H7GEE5_9RHOB</name>
<dbReference type="Gene3D" id="2.70.70.10">
    <property type="entry name" value="Glucose Permease (Domain IIA)"/>
    <property type="match status" value="1"/>
</dbReference>
<keyword evidence="6" id="KW-0482">Metalloprotease</keyword>
<proteinExistence type="predicted"/>
<keyword evidence="4 9" id="KW-0378">Hydrolase</keyword>
<keyword evidence="3" id="KW-0479">Metal-binding</keyword>
<dbReference type="PANTHER" id="PTHR21666:SF288">
    <property type="entry name" value="CELL DIVISION PROTEIN YTFB"/>
    <property type="match status" value="1"/>
</dbReference>
<keyword evidence="7" id="KW-0732">Signal</keyword>
<gene>
    <name evidence="9" type="ORF">SAMN04488526_0388</name>
</gene>
<evidence type="ECO:0000256" key="1">
    <source>
        <dbReference type="ARBA" id="ARBA00001947"/>
    </source>
</evidence>
<dbReference type="AlphaFoldDB" id="A0A1H7GEE5"/>
<reference evidence="9 10" key="1">
    <citation type="submission" date="2016-10" db="EMBL/GenBank/DDBJ databases">
        <authorList>
            <person name="de Groot N.N."/>
        </authorList>
    </citation>
    <scope>NUCLEOTIDE SEQUENCE [LARGE SCALE GENOMIC DNA]</scope>
    <source>
        <strain evidence="9 10">DSM 14858</strain>
    </source>
</reference>
<keyword evidence="5" id="KW-0862">Zinc</keyword>
<dbReference type="GO" id="GO:0004222">
    <property type="term" value="F:metalloendopeptidase activity"/>
    <property type="evidence" value="ECO:0007669"/>
    <property type="project" value="TreeGrafter"/>
</dbReference>
<dbReference type="RefSeq" id="WP_092759251.1">
    <property type="nucleotide sequence ID" value="NZ_FNZQ01000001.1"/>
</dbReference>
<dbReference type="EMBL" id="FNZQ01000001">
    <property type="protein sequence ID" value="SEK36498.1"/>
    <property type="molecule type" value="Genomic_DNA"/>
</dbReference>
<dbReference type="InterPro" id="IPR016047">
    <property type="entry name" value="M23ase_b-sheet_dom"/>
</dbReference>
<comment type="cofactor">
    <cofactor evidence="1">
        <name>Zn(2+)</name>
        <dbReference type="ChEBI" id="CHEBI:29105"/>
    </cofactor>
</comment>
<evidence type="ECO:0000256" key="5">
    <source>
        <dbReference type="ARBA" id="ARBA00022833"/>
    </source>
</evidence>
<evidence type="ECO:0000313" key="9">
    <source>
        <dbReference type="EMBL" id="SEK36498.1"/>
    </source>
</evidence>
<dbReference type="InterPro" id="IPR050570">
    <property type="entry name" value="Cell_wall_metabolism_enzyme"/>
</dbReference>
<keyword evidence="2" id="KW-0645">Protease</keyword>
<dbReference type="InterPro" id="IPR011055">
    <property type="entry name" value="Dup_hybrid_motif"/>
</dbReference>